<dbReference type="EMBL" id="STGX01000003">
    <property type="protein sequence ID" value="THV30801.1"/>
    <property type="molecule type" value="Genomic_DNA"/>
</dbReference>
<reference evidence="4 5" key="1">
    <citation type="journal article" date="2018" name="Int. J. Syst. Evol. Microbiol.">
        <title>Glycomyces paridis sp. nov., isolated from the medicinal plant Paris polyphylla.</title>
        <authorList>
            <person name="Fang X.M."/>
            <person name="Bai J.L."/>
            <person name="Su J."/>
            <person name="Zhao L.L."/>
            <person name="Liu H.Y."/>
            <person name="Ma B.P."/>
            <person name="Zhang Y.Q."/>
            <person name="Yu L.Y."/>
        </authorList>
    </citation>
    <scope>NUCLEOTIDE SEQUENCE [LARGE SCALE GENOMIC DNA]</scope>
    <source>
        <strain evidence="4 5">CPCC 204357</strain>
    </source>
</reference>
<keyword evidence="5" id="KW-1185">Reference proteome</keyword>
<evidence type="ECO:0000313" key="4">
    <source>
        <dbReference type="EMBL" id="THV30801.1"/>
    </source>
</evidence>
<keyword evidence="2 4" id="KW-0808">Transferase</keyword>
<dbReference type="InterPro" id="IPR027417">
    <property type="entry name" value="P-loop_NTPase"/>
</dbReference>
<organism evidence="4 5">
    <name type="scientific">Glycomyces paridis</name>
    <dbReference type="NCBI Taxonomy" id="2126555"/>
    <lineage>
        <taxon>Bacteria</taxon>
        <taxon>Bacillati</taxon>
        <taxon>Actinomycetota</taxon>
        <taxon>Actinomycetes</taxon>
        <taxon>Glycomycetales</taxon>
        <taxon>Glycomycetaceae</taxon>
        <taxon>Glycomyces</taxon>
    </lineage>
</organism>
<proteinExistence type="inferred from homology"/>
<gene>
    <name evidence="4" type="ORF">E9998_05330</name>
</gene>
<dbReference type="Proteomes" id="UP000305792">
    <property type="component" value="Unassembled WGS sequence"/>
</dbReference>
<dbReference type="Pfam" id="PF00685">
    <property type="entry name" value="Sulfotransfer_1"/>
    <property type="match status" value="1"/>
</dbReference>
<name>A0A4S8PL35_9ACTN</name>
<dbReference type="OrthoDB" id="3399180at2"/>
<dbReference type="AlphaFoldDB" id="A0A4S8PL35"/>
<feature type="domain" description="Sulfotransferase" evidence="3">
    <location>
        <begin position="26"/>
        <end position="282"/>
    </location>
</feature>
<sequence length="297" mass="34087">MTAPAVRYQSIFMDNDRWNGVELREDDIIVATPAKCGTTWTQIICALLVFRSPELPRPLDELSVWVDAYFRPHDDMLAFLDAQDHRRFLKSHTPLDGLPRDDRVTYISIGRDPRDVGISTDNHFANMDFAKAMQLRAAALAPDLATAPEPPAPTLYERFWNWVDTDDELIGLAAMIRHIESFWYRREEPNIVLLHFDDLKTDLEGQMRALAATLDIPIPEPLWPDLVHAATFDAVRTNAATLTPENDLWKDRTVFFNKGTTGQWKHLLTPADLTRYRARINELTTPEIAAWLHRDTL</sequence>
<dbReference type="GO" id="GO:0008146">
    <property type="term" value="F:sulfotransferase activity"/>
    <property type="evidence" value="ECO:0007669"/>
    <property type="project" value="InterPro"/>
</dbReference>
<protein>
    <submittedName>
        <fullName evidence="4">Sulfotransferase domain-containing protein</fullName>
    </submittedName>
</protein>
<comment type="caution">
    <text evidence="4">The sequence shown here is derived from an EMBL/GenBank/DDBJ whole genome shotgun (WGS) entry which is preliminary data.</text>
</comment>
<comment type="similarity">
    <text evidence="1">Belongs to the sulfotransferase 1 family.</text>
</comment>
<evidence type="ECO:0000259" key="3">
    <source>
        <dbReference type="Pfam" id="PF00685"/>
    </source>
</evidence>
<accession>A0A4S8PL35</accession>
<dbReference type="PANTHER" id="PTHR11783">
    <property type="entry name" value="SULFOTRANSFERASE SULT"/>
    <property type="match status" value="1"/>
</dbReference>
<evidence type="ECO:0000256" key="2">
    <source>
        <dbReference type="ARBA" id="ARBA00022679"/>
    </source>
</evidence>
<dbReference type="SUPFAM" id="SSF52540">
    <property type="entry name" value="P-loop containing nucleoside triphosphate hydrolases"/>
    <property type="match status" value="1"/>
</dbReference>
<dbReference type="InterPro" id="IPR000863">
    <property type="entry name" value="Sulfotransferase_dom"/>
</dbReference>
<dbReference type="Gene3D" id="3.40.50.300">
    <property type="entry name" value="P-loop containing nucleotide triphosphate hydrolases"/>
    <property type="match status" value="1"/>
</dbReference>
<dbReference type="RefSeq" id="WP_136528665.1">
    <property type="nucleotide sequence ID" value="NZ_STGX01000003.1"/>
</dbReference>
<evidence type="ECO:0000313" key="5">
    <source>
        <dbReference type="Proteomes" id="UP000305792"/>
    </source>
</evidence>
<evidence type="ECO:0000256" key="1">
    <source>
        <dbReference type="ARBA" id="ARBA00005771"/>
    </source>
</evidence>